<dbReference type="SUPFAM" id="SSF53271">
    <property type="entry name" value="PRTase-like"/>
    <property type="match status" value="1"/>
</dbReference>
<dbReference type="EMBL" id="FUWP01000018">
    <property type="protein sequence ID" value="SKA49175.1"/>
    <property type="molecule type" value="Genomic_DNA"/>
</dbReference>
<comment type="similarity">
    <text evidence="1">Belongs to the ComF/GntX family.</text>
</comment>
<dbReference type="Gene3D" id="3.40.50.2020">
    <property type="match status" value="1"/>
</dbReference>
<proteinExistence type="inferred from homology"/>
<gene>
    <name evidence="2" type="ORF">CZ814_02884</name>
</gene>
<dbReference type="InterPro" id="IPR051910">
    <property type="entry name" value="ComF/GntX_DNA_util-trans"/>
</dbReference>
<protein>
    <submittedName>
        <fullName evidence="2">DNA utilization protein GntX</fullName>
    </submittedName>
</protein>
<organism evidence="2 3">
    <name type="scientific">Photobacterium toruni</name>
    <dbReference type="NCBI Taxonomy" id="1935446"/>
    <lineage>
        <taxon>Bacteria</taxon>
        <taxon>Pseudomonadati</taxon>
        <taxon>Pseudomonadota</taxon>
        <taxon>Gammaproteobacteria</taxon>
        <taxon>Vibrionales</taxon>
        <taxon>Vibrionaceae</taxon>
        <taxon>Photobacterium</taxon>
    </lineage>
</organism>
<evidence type="ECO:0000256" key="1">
    <source>
        <dbReference type="ARBA" id="ARBA00008007"/>
    </source>
</evidence>
<dbReference type="InterPro" id="IPR029057">
    <property type="entry name" value="PRTase-like"/>
</dbReference>
<dbReference type="OrthoDB" id="9779910at2"/>
<reference evidence="2 3" key="1">
    <citation type="submission" date="2017-02" db="EMBL/GenBank/DDBJ databases">
        <authorList>
            <person name="Peterson S.W."/>
        </authorList>
    </citation>
    <scope>NUCLEOTIDE SEQUENCE [LARGE SCALE GENOMIC DNA]</scope>
    <source>
        <strain evidence="2 3">CECT 9189</strain>
    </source>
</reference>
<evidence type="ECO:0000313" key="3">
    <source>
        <dbReference type="Proteomes" id="UP000191116"/>
    </source>
</evidence>
<accession>A0A1T4U8T6</accession>
<dbReference type="AlphaFoldDB" id="A0A1T4U8T6"/>
<dbReference type="RefSeq" id="WP_080175638.1">
    <property type="nucleotide sequence ID" value="NZ_AP024855.1"/>
</dbReference>
<dbReference type="CDD" id="cd06223">
    <property type="entry name" value="PRTases_typeI"/>
    <property type="match status" value="1"/>
</dbReference>
<dbReference type="Proteomes" id="UP000191116">
    <property type="component" value="Unassembled WGS sequence"/>
</dbReference>
<evidence type="ECO:0000313" key="2">
    <source>
        <dbReference type="EMBL" id="SKA49175.1"/>
    </source>
</evidence>
<name>A0A1T4U8T6_9GAMM</name>
<sequence>MSHNIEGNWKAGWALDLHTTSSIRLDDGSFQNTYSNVGKALNRLKYSGEEENIEYLVAELVAFLRTRLVTPYIEVIVPAPASKQRDLQPVYAIAQAVAETLGIKYDQNYIEKVKNTAELKSIEDANERQQILNGAFKVDLRYASDKVLIIDDLFRSGSTLNELTKTMYNQGNVDNVYVVTLTKTRVHR</sequence>
<dbReference type="InterPro" id="IPR000836">
    <property type="entry name" value="PRTase_dom"/>
</dbReference>
<dbReference type="PANTHER" id="PTHR47505">
    <property type="entry name" value="DNA UTILIZATION PROTEIN YHGH"/>
    <property type="match status" value="1"/>
</dbReference>
<dbReference type="PANTHER" id="PTHR47505:SF1">
    <property type="entry name" value="DNA UTILIZATION PROTEIN YHGH"/>
    <property type="match status" value="1"/>
</dbReference>